<dbReference type="EMBL" id="JARKHS020010330">
    <property type="protein sequence ID" value="KAK8778880.1"/>
    <property type="molecule type" value="Genomic_DNA"/>
</dbReference>
<comment type="caution">
    <text evidence="8">The sequence shown here is derived from an EMBL/GenBank/DDBJ whole genome shotgun (WGS) entry which is preliminary data.</text>
</comment>
<gene>
    <name evidence="8" type="ORF">V5799_019776</name>
</gene>
<dbReference type="SMART" id="SM00980">
    <property type="entry name" value="THAP"/>
    <property type="match status" value="1"/>
</dbReference>
<feature type="domain" description="THAP-type" evidence="7">
    <location>
        <begin position="1"/>
        <end position="92"/>
    </location>
</feature>
<sequence length="245" mass="25549">MSGSLRHCAVSGCDGIASDGSRNILHQVPQDAGLRKAWLLLIGKPLSEKRLSIYVCGRHFSADAYNYNPDVIRNLGVPAKLCLRKGVLPTLFLPTLPPHAKHQAPKSQSCPAPSSGSSSEDLPLVAETTAAHHCLTADVQCAEQCILQLHSQSCVPQAPQNQTTSAAAPCDKSSEVSPLAKKCQGSSHPVTSAVATQTASILHTVSAQTSSKLMGKSAGVQVIAAKVQVSVATQTKASRAVLSTT</sequence>
<dbReference type="AlphaFoldDB" id="A0AAQ4EVX9"/>
<name>A0AAQ4EVX9_AMBAM</name>
<dbReference type="InterPro" id="IPR006612">
    <property type="entry name" value="THAP_Znf"/>
</dbReference>
<dbReference type="SMART" id="SM00692">
    <property type="entry name" value="DM3"/>
    <property type="match status" value="1"/>
</dbReference>
<dbReference type="Proteomes" id="UP001321473">
    <property type="component" value="Unassembled WGS sequence"/>
</dbReference>
<evidence type="ECO:0000313" key="8">
    <source>
        <dbReference type="EMBL" id="KAK8778880.1"/>
    </source>
</evidence>
<evidence type="ECO:0000256" key="2">
    <source>
        <dbReference type="ARBA" id="ARBA00022771"/>
    </source>
</evidence>
<accession>A0AAQ4EVX9</accession>
<reference evidence="8 9" key="1">
    <citation type="journal article" date="2023" name="Arcadia Sci">
        <title>De novo assembly of a long-read Amblyomma americanum tick genome.</title>
        <authorList>
            <person name="Chou S."/>
            <person name="Poskanzer K.E."/>
            <person name="Rollins M."/>
            <person name="Thuy-Boun P.S."/>
        </authorList>
    </citation>
    <scope>NUCLEOTIDE SEQUENCE [LARGE SCALE GENOMIC DNA]</scope>
    <source>
        <strain evidence="8">F_SG_1</strain>
        <tissue evidence="8">Salivary glands</tissue>
    </source>
</reference>
<keyword evidence="2 5" id="KW-0863">Zinc-finger</keyword>
<evidence type="ECO:0000256" key="1">
    <source>
        <dbReference type="ARBA" id="ARBA00022723"/>
    </source>
</evidence>
<keyword evidence="3" id="KW-0862">Zinc</keyword>
<dbReference type="GO" id="GO:0008270">
    <property type="term" value="F:zinc ion binding"/>
    <property type="evidence" value="ECO:0007669"/>
    <property type="project" value="UniProtKB-KW"/>
</dbReference>
<protein>
    <recommendedName>
        <fullName evidence="7">THAP-type domain-containing protein</fullName>
    </recommendedName>
</protein>
<evidence type="ECO:0000256" key="3">
    <source>
        <dbReference type="ARBA" id="ARBA00022833"/>
    </source>
</evidence>
<keyword evidence="9" id="KW-1185">Reference proteome</keyword>
<evidence type="ECO:0000259" key="7">
    <source>
        <dbReference type="PROSITE" id="PS50950"/>
    </source>
</evidence>
<evidence type="ECO:0000313" key="9">
    <source>
        <dbReference type="Proteomes" id="UP001321473"/>
    </source>
</evidence>
<evidence type="ECO:0000256" key="6">
    <source>
        <dbReference type="SAM" id="MobiDB-lite"/>
    </source>
</evidence>
<feature type="compositionally biased region" description="Low complexity" evidence="6">
    <location>
        <begin position="107"/>
        <end position="119"/>
    </location>
</feature>
<organism evidence="8 9">
    <name type="scientific">Amblyomma americanum</name>
    <name type="common">Lone star tick</name>
    <dbReference type="NCBI Taxonomy" id="6943"/>
    <lineage>
        <taxon>Eukaryota</taxon>
        <taxon>Metazoa</taxon>
        <taxon>Ecdysozoa</taxon>
        <taxon>Arthropoda</taxon>
        <taxon>Chelicerata</taxon>
        <taxon>Arachnida</taxon>
        <taxon>Acari</taxon>
        <taxon>Parasitiformes</taxon>
        <taxon>Ixodida</taxon>
        <taxon>Ixodoidea</taxon>
        <taxon>Ixodidae</taxon>
        <taxon>Amblyomminae</taxon>
        <taxon>Amblyomma</taxon>
    </lineage>
</organism>
<keyword evidence="1" id="KW-0479">Metal-binding</keyword>
<proteinExistence type="predicted"/>
<feature type="region of interest" description="Disordered" evidence="6">
    <location>
        <begin position="98"/>
        <end position="121"/>
    </location>
</feature>
<keyword evidence="4 5" id="KW-0238">DNA-binding</keyword>
<evidence type="ECO:0000256" key="4">
    <source>
        <dbReference type="ARBA" id="ARBA00023125"/>
    </source>
</evidence>
<dbReference type="SUPFAM" id="SSF57716">
    <property type="entry name" value="Glucocorticoid receptor-like (DNA-binding domain)"/>
    <property type="match status" value="1"/>
</dbReference>
<dbReference type="GO" id="GO:0003677">
    <property type="term" value="F:DNA binding"/>
    <property type="evidence" value="ECO:0007669"/>
    <property type="project" value="UniProtKB-UniRule"/>
</dbReference>
<dbReference type="Pfam" id="PF05485">
    <property type="entry name" value="THAP"/>
    <property type="match status" value="1"/>
</dbReference>
<evidence type="ECO:0000256" key="5">
    <source>
        <dbReference type="PROSITE-ProRule" id="PRU00309"/>
    </source>
</evidence>
<dbReference type="PROSITE" id="PS50950">
    <property type="entry name" value="ZF_THAP"/>
    <property type="match status" value="1"/>
</dbReference>